<dbReference type="SUPFAM" id="SSF53474">
    <property type="entry name" value="alpha/beta-Hydrolases"/>
    <property type="match status" value="2"/>
</dbReference>
<evidence type="ECO:0000256" key="1">
    <source>
        <dbReference type="SAM" id="SignalP"/>
    </source>
</evidence>
<evidence type="ECO:0000259" key="2">
    <source>
        <dbReference type="Pfam" id="PF12740"/>
    </source>
</evidence>
<sequence length="610" mass="66878">MKKLFLVALLLGMGVFSAFAQKGTKERIKVHSTALEGNLIGDPADRDVTVYLPPSYASNPDSRYPVLYMLHGFTDTDSQWFGWEEHWINLQTVIEQFLADGLSKEMIVVMPNAYNSFKGSMYASSVTIGDWETFVTKELVTYIDSHYRTIPTKESRGLAGHSMGGYGTLRLGMKNPEVYSAIYALSPCCMDGGASTNPELMKKLETLTPDQLQETSFFEIAALATSAAFAPNPSNAPLYLDLPAKNGEPNQEVINKIIANRTLNFVDQYILNLKKLKAIGMDAGLQDQGISASTKKLHELLEAYQIPYQYESYEGDHLNRIAERIQIKALPFFSENLVFQAPTAAEIIENGGTGRYPAIMTSAPTLPTHTLFQPQELVKFGSNNKLPIIAWGNGACFDSPWEHVNFLNEVASHGFLVIAIGTMPKQTELRSKSHKLLDAIDWAIAQNADPKSPYYQKIDIKNIAVSGMSCGGLQALEVAGDPRITTLGVFNSGVLGNGGGMPGMPQVTKSQLQKIHTPTLYLLGGESDIAYGNGMDDFKQINHVPVFVANLDVGHGGTYGQPYGGEFAKVATQWYKWQLKGDQVAGKLFTGKTPGLGQSAGWVYEKKKLD</sequence>
<keyword evidence="4" id="KW-1185">Reference proteome</keyword>
<protein>
    <recommendedName>
        <fullName evidence="2">PET hydrolase/cutinase-like domain-containing protein</fullName>
    </recommendedName>
</protein>
<dbReference type="InterPro" id="IPR000801">
    <property type="entry name" value="Esterase-like"/>
</dbReference>
<name>A0ABP3YCC4_9BACT</name>
<feature type="signal peptide" evidence="1">
    <location>
        <begin position="1"/>
        <end position="20"/>
    </location>
</feature>
<dbReference type="Gene3D" id="3.40.50.1820">
    <property type="entry name" value="alpha/beta hydrolase"/>
    <property type="match status" value="2"/>
</dbReference>
<dbReference type="RefSeq" id="WP_343849557.1">
    <property type="nucleotide sequence ID" value="NZ_BAAAFI010000004.1"/>
</dbReference>
<dbReference type="PANTHER" id="PTHR48098:SF1">
    <property type="entry name" value="DIACYLGLYCEROL ACYLTRANSFERASE_MYCOLYLTRANSFERASE AG85A"/>
    <property type="match status" value="1"/>
</dbReference>
<organism evidence="3 4">
    <name type="scientific">Algoriphagus jejuensis</name>
    <dbReference type="NCBI Taxonomy" id="419934"/>
    <lineage>
        <taxon>Bacteria</taxon>
        <taxon>Pseudomonadati</taxon>
        <taxon>Bacteroidota</taxon>
        <taxon>Cytophagia</taxon>
        <taxon>Cytophagales</taxon>
        <taxon>Cyclobacteriaceae</taxon>
        <taxon>Algoriphagus</taxon>
    </lineage>
</organism>
<accession>A0ABP3YCC4</accession>
<dbReference type="PANTHER" id="PTHR48098">
    <property type="entry name" value="ENTEROCHELIN ESTERASE-RELATED"/>
    <property type="match status" value="1"/>
</dbReference>
<keyword evidence="1" id="KW-0732">Signal</keyword>
<dbReference type="InterPro" id="IPR050583">
    <property type="entry name" value="Mycobacterial_A85_antigen"/>
</dbReference>
<dbReference type="InterPro" id="IPR029058">
    <property type="entry name" value="AB_hydrolase_fold"/>
</dbReference>
<dbReference type="Pfam" id="PF12740">
    <property type="entry name" value="PETase"/>
    <property type="match status" value="1"/>
</dbReference>
<dbReference type="InterPro" id="IPR041127">
    <property type="entry name" value="PET_hydrolase/cutinase-like"/>
</dbReference>
<dbReference type="EMBL" id="BAAAFI010000004">
    <property type="protein sequence ID" value="GAA0878273.1"/>
    <property type="molecule type" value="Genomic_DNA"/>
</dbReference>
<gene>
    <name evidence="3" type="ORF">GCM10009119_12410</name>
</gene>
<feature type="chain" id="PRO_5046380352" description="PET hydrolase/cutinase-like domain-containing protein" evidence="1">
    <location>
        <begin position="21"/>
        <end position="610"/>
    </location>
</feature>
<proteinExistence type="predicted"/>
<dbReference type="Pfam" id="PF00756">
    <property type="entry name" value="Esterase"/>
    <property type="match status" value="1"/>
</dbReference>
<evidence type="ECO:0000313" key="3">
    <source>
        <dbReference type="EMBL" id="GAA0878273.1"/>
    </source>
</evidence>
<dbReference type="Proteomes" id="UP001500469">
    <property type="component" value="Unassembled WGS sequence"/>
</dbReference>
<feature type="domain" description="PET hydrolase/cutinase-like" evidence="2">
    <location>
        <begin position="403"/>
        <end position="485"/>
    </location>
</feature>
<evidence type="ECO:0000313" key="4">
    <source>
        <dbReference type="Proteomes" id="UP001500469"/>
    </source>
</evidence>
<comment type="caution">
    <text evidence="3">The sequence shown here is derived from an EMBL/GenBank/DDBJ whole genome shotgun (WGS) entry which is preliminary data.</text>
</comment>
<reference evidence="4" key="1">
    <citation type="journal article" date="2019" name="Int. J. Syst. Evol. Microbiol.">
        <title>The Global Catalogue of Microorganisms (GCM) 10K type strain sequencing project: providing services to taxonomists for standard genome sequencing and annotation.</title>
        <authorList>
            <consortium name="The Broad Institute Genomics Platform"/>
            <consortium name="The Broad Institute Genome Sequencing Center for Infectious Disease"/>
            <person name="Wu L."/>
            <person name="Ma J."/>
        </authorList>
    </citation>
    <scope>NUCLEOTIDE SEQUENCE [LARGE SCALE GENOMIC DNA]</scope>
    <source>
        <strain evidence="4">JCM 16112</strain>
    </source>
</reference>